<keyword evidence="1" id="KW-0472">Membrane</keyword>
<gene>
    <name evidence="2" type="ORF">A3J33_00940</name>
</gene>
<dbReference type="Proteomes" id="UP000176492">
    <property type="component" value="Unassembled WGS sequence"/>
</dbReference>
<evidence type="ECO:0000256" key="1">
    <source>
        <dbReference type="SAM" id="Phobius"/>
    </source>
</evidence>
<protein>
    <submittedName>
        <fullName evidence="2">Uncharacterized protein</fullName>
    </submittedName>
</protein>
<feature type="transmembrane region" description="Helical" evidence="1">
    <location>
        <begin position="30"/>
        <end position="53"/>
    </location>
</feature>
<comment type="caution">
    <text evidence="2">The sequence shown here is derived from an EMBL/GenBank/DDBJ whole genome shotgun (WGS) entry which is preliminary data.</text>
</comment>
<sequence length="186" mass="20408">MAEPTPSTAKESIELLPPLTKTGKAKVISFWARTAGIPLIIILQLTFLGIFSFRAKLGMDLLKLSTSVVEKEKIVADAADFEQTFRKTQHKLEQIAQVGNGLCVSCTIETLNKIKPAAVILNTLSLEGEKIQLIAETPQGLTFATFVTNIIKDEGIREALITSGSLNREGNFVFTMELVMDKDKIK</sequence>
<evidence type="ECO:0000313" key="2">
    <source>
        <dbReference type="EMBL" id="OGC69227.1"/>
    </source>
</evidence>
<organism evidence="2 3">
    <name type="scientific">candidate division WWE3 bacterium RIFCSPLOWO2_02_FULL_53_10</name>
    <dbReference type="NCBI Taxonomy" id="1802629"/>
    <lineage>
        <taxon>Bacteria</taxon>
        <taxon>Katanobacteria</taxon>
    </lineage>
</organism>
<evidence type="ECO:0000313" key="3">
    <source>
        <dbReference type="Proteomes" id="UP000176492"/>
    </source>
</evidence>
<dbReference type="AlphaFoldDB" id="A0A1F4WIH9"/>
<keyword evidence="1" id="KW-0812">Transmembrane</keyword>
<name>A0A1F4WIH9_UNCKA</name>
<proteinExistence type="predicted"/>
<reference evidence="2 3" key="1">
    <citation type="journal article" date="2016" name="Nat. Commun.">
        <title>Thousands of microbial genomes shed light on interconnected biogeochemical processes in an aquifer system.</title>
        <authorList>
            <person name="Anantharaman K."/>
            <person name="Brown C.T."/>
            <person name="Hug L.A."/>
            <person name="Sharon I."/>
            <person name="Castelle C.J."/>
            <person name="Probst A.J."/>
            <person name="Thomas B.C."/>
            <person name="Singh A."/>
            <person name="Wilkins M.J."/>
            <person name="Karaoz U."/>
            <person name="Brodie E.L."/>
            <person name="Williams K.H."/>
            <person name="Hubbard S.S."/>
            <person name="Banfield J.F."/>
        </authorList>
    </citation>
    <scope>NUCLEOTIDE SEQUENCE [LARGE SCALE GENOMIC DNA]</scope>
</reference>
<dbReference type="EMBL" id="MEVM01000054">
    <property type="protein sequence ID" value="OGC69227.1"/>
    <property type="molecule type" value="Genomic_DNA"/>
</dbReference>
<accession>A0A1F4WIH9</accession>
<keyword evidence="1" id="KW-1133">Transmembrane helix</keyword>